<dbReference type="RefSeq" id="WP_122916157.1">
    <property type="nucleotide sequence ID" value="NZ_RHHQ01000003.1"/>
</dbReference>
<dbReference type="AlphaFoldDB" id="A0A3M8DWH8"/>
<name>A0A3M8DWH8_9BACL</name>
<evidence type="ECO:0000256" key="3">
    <source>
        <dbReference type="ARBA" id="ARBA00004819"/>
    </source>
</evidence>
<dbReference type="OrthoDB" id="9807885at2"/>
<dbReference type="InterPro" id="IPR005814">
    <property type="entry name" value="Aminotrans_3"/>
</dbReference>
<sequence length="431" mass="47086">MDQQTAYEIAVQAYSHRTQKSKEMYEAARLVMPGGDTRTTAFFRPYPLTVSEGVGPELHDRDGNRYLDFLNNYTSTIHGHAHPKIIERVNHALSLGTSYASVIEEQIILADVLCARVPGIERIRFCNSGTEATMFAIRAARAFTNRAGIIKMEGGYHGTHDTAQSETSSMGVPARVAEDIYAVPFNDVEAMERLLIQRAKEIAAVIVEPVMGSAGVIPPLPGYLEGLRELVNRYDVLLIFDEVQTLRLSTGGAQSKYQVTPDLTALAKIIGGGFPVGAFGGRADIMSLFDPAQSTSLSHGGTFNGNRVTMAAGIASMELLDEHALTRLETLAQRLETGMHETIERLAVPASITRTGSLLHVHFTEQPPINYSSTLLSRNDLAALLHIELINRGIFTAPRGMWNLSTVMTESHIEQAVQAFTDSMNVIAKCV</sequence>
<dbReference type="Gene3D" id="3.40.640.10">
    <property type="entry name" value="Type I PLP-dependent aspartate aminotransferase-like (Major domain)"/>
    <property type="match status" value="1"/>
</dbReference>
<keyword evidence="11" id="KW-0808">Transferase</keyword>
<dbReference type="GO" id="GO:0008483">
    <property type="term" value="F:transaminase activity"/>
    <property type="evidence" value="ECO:0007669"/>
    <property type="project" value="UniProtKB-KW"/>
</dbReference>
<comment type="caution">
    <text evidence="11">The sequence shown here is derived from an EMBL/GenBank/DDBJ whole genome shotgun (WGS) entry which is preliminary data.</text>
</comment>
<comment type="cofactor">
    <cofactor evidence="2">
        <name>pyridoxal 5'-phosphate</name>
        <dbReference type="ChEBI" id="CHEBI:597326"/>
    </cofactor>
</comment>
<proteinExistence type="inferred from homology"/>
<comment type="pathway">
    <text evidence="3">Porphyrin-containing compound metabolism; protoporphyrin-IX biosynthesis; 5-aminolevulinate from L-glutamyl-tRNA(Glu): step 2/2.</text>
</comment>
<dbReference type="PANTHER" id="PTHR43713">
    <property type="entry name" value="GLUTAMATE-1-SEMIALDEHYDE 2,1-AMINOMUTASE"/>
    <property type="match status" value="1"/>
</dbReference>
<dbReference type="CDD" id="cd00610">
    <property type="entry name" value="OAT_like"/>
    <property type="match status" value="1"/>
</dbReference>
<gene>
    <name evidence="11" type="ORF">EDM56_01765</name>
</gene>
<evidence type="ECO:0000256" key="2">
    <source>
        <dbReference type="ARBA" id="ARBA00001933"/>
    </source>
</evidence>
<organism evidence="11 12">
    <name type="scientific">Brevibacillus fluminis</name>
    <dbReference type="NCBI Taxonomy" id="511487"/>
    <lineage>
        <taxon>Bacteria</taxon>
        <taxon>Bacillati</taxon>
        <taxon>Bacillota</taxon>
        <taxon>Bacilli</taxon>
        <taxon>Bacillales</taxon>
        <taxon>Paenibacillaceae</taxon>
        <taxon>Brevibacillus</taxon>
    </lineage>
</organism>
<evidence type="ECO:0000256" key="6">
    <source>
        <dbReference type="ARBA" id="ARBA00022490"/>
    </source>
</evidence>
<evidence type="ECO:0000256" key="1">
    <source>
        <dbReference type="ARBA" id="ARBA00001579"/>
    </source>
</evidence>
<dbReference type="Proteomes" id="UP000271031">
    <property type="component" value="Unassembled WGS sequence"/>
</dbReference>
<evidence type="ECO:0000256" key="7">
    <source>
        <dbReference type="ARBA" id="ARBA00022898"/>
    </source>
</evidence>
<protein>
    <recommendedName>
        <fullName evidence="5">glutamate-1-semialdehyde 2,1-aminomutase</fullName>
        <ecNumber evidence="5">5.4.3.8</ecNumber>
    </recommendedName>
</protein>
<keyword evidence="6" id="KW-0963">Cytoplasm</keyword>
<evidence type="ECO:0000256" key="4">
    <source>
        <dbReference type="ARBA" id="ARBA00008981"/>
    </source>
</evidence>
<comment type="similarity">
    <text evidence="4">Belongs to the class-III pyridoxal-phosphate-dependent aminotransferase family. HemL subfamily.</text>
</comment>
<reference evidence="11 12" key="1">
    <citation type="submission" date="2018-10" db="EMBL/GenBank/DDBJ databases">
        <title>Phylogenomics of Brevibacillus.</title>
        <authorList>
            <person name="Dunlap C."/>
        </authorList>
    </citation>
    <scope>NUCLEOTIDE SEQUENCE [LARGE SCALE GENOMIC DNA]</scope>
    <source>
        <strain evidence="11 12">JCM 15716</strain>
    </source>
</reference>
<keyword evidence="7 10" id="KW-0663">Pyridoxal phosphate</keyword>
<dbReference type="Gene3D" id="3.90.1150.10">
    <property type="entry name" value="Aspartate Aminotransferase, domain 1"/>
    <property type="match status" value="1"/>
</dbReference>
<dbReference type="InterPro" id="IPR015422">
    <property type="entry name" value="PyrdxlP-dep_Trfase_small"/>
</dbReference>
<keyword evidence="9" id="KW-0627">Porphyrin biosynthesis</keyword>
<keyword evidence="8" id="KW-0413">Isomerase</keyword>
<dbReference type="SUPFAM" id="SSF53383">
    <property type="entry name" value="PLP-dependent transferases"/>
    <property type="match status" value="1"/>
</dbReference>
<evidence type="ECO:0000256" key="10">
    <source>
        <dbReference type="RuleBase" id="RU003560"/>
    </source>
</evidence>
<dbReference type="EC" id="5.4.3.8" evidence="5"/>
<evidence type="ECO:0000313" key="11">
    <source>
        <dbReference type="EMBL" id="RNB92452.1"/>
    </source>
</evidence>
<dbReference type="InterPro" id="IPR015421">
    <property type="entry name" value="PyrdxlP-dep_Trfase_major"/>
</dbReference>
<dbReference type="InterPro" id="IPR015424">
    <property type="entry name" value="PyrdxlP-dep_Trfase"/>
</dbReference>
<dbReference type="GO" id="GO:0030170">
    <property type="term" value="F:pyridoxal phosphate binding"/>
    <property type="evidence" value="ECO:0007669"/>
    <property type="project" value="InterPro"/>
</dbReference>
<evidence type="ECO:0000313" key="12">
    <source>
        <dbReference type="Proteomes" id="UP000271031"/>
    </source>
</evidence>
<keyword evidence="12" id="KW-1185">Reference proteome</keyword>
<evidence type="ECO:0000256" key="8">
    <source>
        <dbReference type="ARBA" id="ARBA00023235"/>
    </source>
</evidence>
<dbReference type="EMBL" id="RHHQ01000003">
    <property type="protein sequence ID" value="RNB92452.1"/>
    <property type="molecule type" value="Genomic_DNA"/>
</dbReference>
<keyword evidence="11" id="KW-0032">Aminotransferase</keyword>
<accession>A0A3M8DWH8</accession>
<comment type="catalytic activity">
    <reaction evidence="1">
        <text>(S)-4-amino-5-oxopentanoate = 5-aminolevulinate</text>
        <dbReference type="Rhea" id="RHEA:14265"/>
        <dbReference type="ChEBI" id="CHEBI:57501"/>
        <dbReference type="ChEBI" id="CHEBI:356416"/>
        <dbReference type="EC" id="5.4.3.8"/>
    </reaction>
</comment>
<dbReference type="Pfam" id="PF00202">
    <property type="entry name" value="Aminotran_3"/>
    <property type="match status" value="1"/>
</dbReference>
<evidence type="ECO:0000256" key="5">
    <source>
        <dbReference type="ARBA" id="ARBA00012143"/>
    </source>
</evidence>
<evidence type="ECO:0000256" key="9">
    <source>
        <dbReference type="ARBA" id="ARBA00023244"/>
    </source>
</evidence>
<dbReference type="GO" id="GO:0042286">
    <property type="term" value="F:glutamate-1-semialdehyde 2,1-aminomutase activity"/>
    <property type="evidence" value="ECO:0007669"/>
    <property type="project" value="UniProtKB-EC"/>
</dbReference>
<dbReference type="PANTHER" id="PTHR43713:SF3">
    <property type="entry name" value="GLUTAMATE-1-SEMIALDEHYDE 2,1-AMINOMUTASE 1, CHLOROPLASTIC-RELATED"/>
    <property type="match status" value="1"/>
</dbReference>
<dbReference type="FunFam" id="3.40.640.10:FF:000021">
    <property type="entry name" value="Glutamate-1-semialdehyde 2,1-aminomutase"/>
    <property type="match status" value="1"/>
</dbReference>
<dbReference type="GO" id="GO:0006779">
    <property type="term" value="P:porphyrin-containing compound biosynthetic process"/>
    <property type="evidence" value="ECO:0007669"/>
    <property type="project" value="UniProtKB-KW"/>
</dbReference>